<feature type="compositionally biased region" description="Basic and acidic residues" evidence="1">
    <location>
        <begin position="30"/>
        <end position="59"/>
    </location>
</feature>
<dbReference type="OrthoDB" id="3800349at2759"/>
<keyword evidence="3" id="KW-1185">Reference proteome</keyword>
<feature type="compositionally biased region" description="Basic and acidic residues" evidence="1">
    <location>
        <begin position="228"/>
        <end position="238"/>
    </location>
</feature>
<evidence type="ECO:0000256" key="1">
    <source>
        <dbReference type="SAM" id="MobiDB-lite"/>
    </source>
</evidence>
<feature type="compositionally biased region" description="Polar residues" evidence="1">
    <location>
        <begin position="158"/>
        <end position="169"/>
    </location>
</feature>
<sequence length="250" mass="28415">MAALVLKAFSLGVEKLPDKAFEALPGGYFKAKEKDRRDKEQRDYERKRDGKRDRRGDKSNRRRYNSVPPSRVDYDDYAGHESDDLNARSSRRRHRTDYARDSSPDYDRGRRHNTKGYGAAPSNMDSYAVPRPYNPAEYGRPPTAAPVPSYPSAYPTQGYHQAYQSHPQEPSSAARRYSPPSSYTPSPVNQPAYQPPSNPPYSSTYVPPSAVPSATKTTYPNEAYASYRRYDDGYDTSRRRGSVQMGQPMY</sequence>
<organism evidence="2 3">
    <name type="scientific">Patellaria atrata CBS 101060</name>
    <dbReference type="NCBI Taxonomy" id="1346257"/>
    <lineage>
        <taxon>Eukaryota</taxon>
        <taxon>Fungi</taxon>
        <taxon>Dikarya</taxon>
        <taxon>Ascomycota</taxon>
        <taxon>Pezizomycotina</taxon>
        <taxon>Dothideomycetes</taxon>
        <taxon>Dothideomycetes incertae sedis</taxon>
        <taxon>Patellariales</taxon>
        <taxon>Patellariaceae</taxon>
        <taxon>Patellaria</taxon>
    </lineage>
</organism>
<evidence type="ECO:0000313" key="2">
    <source>
        <dbReference type="EMBL" id="KAF2839845.1"/>
    </source>
</evidence>
<feature type="compositionally biased region" description="Low complexity" evidence="1">
    <location>
        <begin position="170"/>
        <end position="187"/>
    </location>
</feature>
<dbReference type="AlphaFoldDB" id="A0A9P4SC11"/>
<feature type="region of interest" description="Disordered" evidence="1">
    <location>
        <begin position="25"/>
        <end position="250"/>
    </location>
</feature>
<feature type="compositionally biased region" description="Basic and acidic residues" evidence="1">
    <location>
        <begin position="96"/>
        <end position="108"/>
    </location>
</feature>
<comment type="caution">
    <text evidence="2">The sequence shown here is derived from an EMBL/GenBank/DDBJ whole genome shotgun (WGS) entry which is preliminary data.</text>
</comment>
<dbReference type="EMBL" id="MU006094">
    <property type="protein sequence ID" value="KAF2839845.1"/>
    <property type="molecule type" value="Genomic_DNA"/>
</dbReference>
<dbReference type="Proteomes" id="UP000799429">
    <property type="component" value="Unassembled WGS sequence"/>
</dbReference>
<accession>A0A9P4SC11</accession>
<feature type="compositionally biased region" description="Basic and acidic residues" evidence="1">
    <location>
        <begin position="72"/>
        <end position="86"/>
    </location>
</feature>
<name>A0A9P4SC11_9PEZI</name>
<reference evidence="2" key="1">
    <citation type="journal article" date="2020" name="Stud. Mycol.">
        <title>101 Dothideomycetes genomes: a test case for predicting lifestyles and emergence of pathogens.</title>
        <authorList>
            <person name="Haridas S."/>
            <person name="Albert R."/>
            <person name="Binder M."/>
            <person name="Bloem J."/>
            <person name="Labutti K."/>
            <person name="Salamov A."/>
            <person name="Andreopoulos B."/>
            <person name="Baker S."/>
            <person name="Barry K."/>
            <person name="Bills G."/>
            <person name="Bluhm B."/>
            <person name="Cannon C."/>
            <person name="Castanera R."/>
            <person name="Culley D."/>
            <person name="Daum C."/>
            <person name="Ezra D."/>
            <person name="Gonzalez J."/>
            <person name="Henrissat B."/>
            <person name="Kuo A."/>
            <person name="Liang C."/>
            <person name="Lipzen A."/>
            <person name="Lutzoni F."/>
            <person name="Magnuson J."/>
            <person name="Mondo S."/>
            <person name="Nolan M."/>
            <person name="Ohm R."/>
            <person name="Pangilinan J."/>
            <person name="Park H.-J."/>
            <person name="Ramirez L."/>
            <person name="Alfaro M."/>
            <person name="Sun H."/>
            <person name="Tritt A."/>
            <person name="Yoshinaga Y."/>
            <person name="Zwiers L.-H."/>
            <person name="Turgeon B."/>
            <person name="Goodwin S."/>
            <person name="Spatafora J."/>
            <person name="Crous P."/>
            <person name="Grigoriev I."/>
        </authorList>
    </citation>
    <scope>NUCLEOTIDE SEQUENCE</scope>
    <source>
        <strain evidence="2">CBS 101060</strain>
    </source>
</reference>
<evidence type="ECO:0000313" key="3">
    <source>
        <dbReference type="Proteomes" id="UP000799429"/>
    </source>
</evidence>
<proteinExistence type="predicted"/>
<feature type="compositionally biased region" description="Polar residues" evidence="1">
    <location>
        <begin position="200"/>
        <end position="220"/>
    </location>
</feature>
<gene>
    <name evidence="2" type="ORF">M501DRAFT_738920</name>
</gene>
<protein>
    <submittedName>
        <fullName evidence="2">Uncharacterized protein</fullName>
    </submittedName>
</protein>